<reference evidence="1 3" key="1">
    <citation type="journal article" date="2017" name="Nature">
        <title>The sunflower genome provides insights into oil metabolism, flowering and Asterid evolution.</title>
        <authorList>
            <person name="Badouin H."/>
            <person name="Gouzy J."/>
            <person name="Grassa C.J."/>
            <person name="Murat F."/>
            <person name="Staton S.E."/>
            <person name="Cottret L."/>
            <person name="Lelandais-Briere C."/>
            <person name="Owens G.L."/>
            <person name="Carrere S."/>
            <person name="Mayjonade B."/>
            <person name="Legrand L."/>
            <person name="Gill N."/>
            <person name="Kane N.C."/>
            <person name="Bowers J.E."/>
            <person name="Hubner S."/>
            <person name="Bellec A."/>
            <person name="Berard A."/>
            <person name="Berges H."/>
            <person name="Blanchet N."/>
            <person name="Boniface M.C."/>
            <person name="Brunel D."/>
            <person name="Catrice O."/>
            <person name="Chaidir N."/>
            <person name="Claudel C."/>
            <person name="Donnadieu C."/>
            <person name="Faraut T."/>
            <person name="Fievet G."/>
            <person name="Helmstetter N."/>
            <person name="King M."/>
            <person name="Knapp S.J."/>
            <person name="Lai Z."/>
            <person name="Le Paslier M.C."/>
            <person name="Lippi Y."/>
            <person name="Lorenzon L."/>
            <person name="Mandel J.R."/>
            <person name="Marage G."/>
            <person name="Marchand G."/>
            <person name="Marquand E."/>
            <person name="Bret-Mestries E."/>
            <person name="Morien E."/>
            <person name="Nambeesan S."/>
            <person name="Nguyen T."/>
            <person name="Pegot-Espagnet P."/>
            <person name="Pouilly N."/>
            <person name="Raftis F."/>
            <person name="Sallet E."/>
            <person name="Schiex T."/>
            <person name="Thomas J."/>
            <person name="Vandecasteele C."/>
            <person name="Vares D."/>
            <person name="Vear F."/>
            <person name="Vautrin S."/>
            <person name="Crespi M."/>
            <person name="Mangin B."/>
            <person name="Burke J.M."/>
            <person name="Salse J."/>
            <person name="Munos S."/>
            <person name="Vincourt P."/>
            <person name="Rieseberg L.H."/>
            <person name="Langlade N.B."/>
        </authorList>
    </citation>
    <scope>NUCLEOTIDE SEQUENCE [LARGE SCALE GENOMIC DNA]</scope>
    <source>
        <strain evidence="3">cv. SF193</strain>
        <tissue evidence="1">Leaves</tissue>
    </source>
</reference>
<gene>
    <name evidence="2" type="ORF">HannXRQ_Chr02g0054981</name>
    <name evidence="1" type="ORF">HanXRQr2_Chr02g0081071</name>
</gene>
<name>A0A251VI77_HELAN</name>
<dbReference type="EMBL" id="MNCJ02000317">
    <property type="protein sequence ID" value="KAF5819747.1"/>
    <property type="molecule type" value="Genomic_DNA"/>
</dbReference>
<evidence type="ECO:0000313" key="2">
    <source>
        <dbReference type="EMBL" id="OTG35270.1"/>
    </source>
</evidence>
<organism evidence="2 3">
    <name type="scientific">Helianthus annuus</name>
    <name type="common">Common sunflower</name>
    <dbReference type="NCBI Taxonomy" id="4232"/>
    <lineage>
        <taxon>Eukaryota</taxon>
        <taxon>Viridiplantae</taxon>
        <taxon>Streptophyta</taxon>
        <taxon>Embryophyta</taxon>
        <taxon>Tracheophyta</taxon>
        <taxon>Spermatophyta</taxon>
        <taxon>Magnoliopsida</taxon>
        <taxon>eudicotyledons</taxon>
        <taxon>Gunneridae</taxon>
        <taxon>Pentapetalae</taxon>
        <taxon>asterids</taxon>
        <taxon>campanulids</taxon>
        <taxon>Asterales</taxon>
        <taxon>Asteraceae</taxon>
        <taxon>Asteroideae</taxon>
        <taxon>Heliantheae alliance</taxon>
        <taxon>Heliantheae</taxon>
        <taxon>Helianthus</taxon>
    </lineage>
</organism>
<dbReference type="InParanoid" id="A0A251VI77"/>
<evidence type="ECO:0000313" key="3">
    <source>
        <dbReference type="Proteomes" id="UP000215914"/>
    </source>
</evidence>
<reference evidence="2" key="2">
    <citation type="submission" date="2017-02" db="EMBL/GenBank/DDBJ databases">
        <title>Sunflower complete genome.</title>
        <authorList>
            <person name="Langlade N."/>
            <person name="Munos S."/>
        </authorList>
    </citation>
    <scope>NUCLEOTIDE SEQUENCE [LARGE SCALE GENOMIC DNA]</scope>
    <source>
        <tissue evidence="2">Leaves</tissue>
    </source>
</reference>
<dbReference type="EMBL" id="CM007891">
    <property type="protein sequence ID" value="OTG35270.1"/>
    <property type="molecule type" value="Genomic_DNA"/>
</dbReference>
<reference evidence="1" key="3">
    <citation type="submission" date="2020-06" db="EMBL/GenBank/DDBJ databases">
        <title>Helianthus annuus Genome sequencing and assembly Release 2.</title>
        <authorList>
            <person name="Gouzy J."/>
            <person name="Langlade N."/>
            <person name="Munos S."/>
        </authorList>
    </citation>
    <scope>NUCLEOTIDE SEQUENCE</scope>
    <source>
        <tissue evidence="1">Leaves</tissue>
    </source>
</reference>
<proteinExistence type="predicted"/>
<dbReference type="Proteomes" id="UP000215914">
    <property type="component" value="Chromosome 2"/>
</dbReference>
<dbReference type="Gramene" id="mRNA:HanXRQr2_Chr02g0081071">
    <property type="protein sequence ID" value="mRNA:HanXRQr2_Chr02g0081071"/>
    <property type="gene ID" value="HanXRQr2_Chr02g0081071"/>
</dbReference>
<protein>
    <submittedName>
        <fullName evidence="2">Uncharacterized protein</fullName>
    </submittedName>
</protein>
<sequence length="87" mass="10356">MYRGEYEAYKTFLLIMFFGEEDLWQSNKKLIWQGRRLGFPREITGDSNTFICLLLSTVMIPRWKTHRSRCKVDNCLDISLPFAIFKA</sequence>
<accession>A0A251VI77</accession>
<keyword evidence="3" id="KW-1185">Reference proteome</keyword>
<evidence type="ECO:0000313" key="1">
    <source>
        <dbReference type="EMBL" id="KAF5819747.1"/>
    </source>
</evidence>
<dbReference type="AlphaFoldDB" id="A0A251VI77"/>